<evidence type="ECO:0000313" key="1">
    <source>
        <dbReference type="EMBL" id="KYQ53131.1"/>
    </source>
</evidence>
<dbReference type="AlphaFoldDB" id="A0A151WZK4"/>
<reference evidence="1 2" key="1">
    <citation type="submission" date="2015-09" db="EMBL/GenBank/DDBJ databases">
        <title>Trachymyrmex zeteki WGS genome.</title>
        <authorList>
            <person name="Nygaard S."/>
            <person name="Hu H."/>
            <person name="Boomsma J."/>
            <person name="Zhang G."/>
        </authorList>
    </citation>
    <scope>NUCLEOTIDE SEQUENCE [LARGE SCALE GENOMIC DNA]</scope>
    <source>
        <strain evidence="1">Tzet28-1</strain>
        <tissue evidence="1">Whole body</tissue>
    </source>
</reference>
<keyword evidence="2" id="KW-1185">Reference proteome</keyword>
<gene>
    <name evidence="1" type="ORF">ALC60_07861</name>
</gene>
<accession>A0A151WZK4</accession>
<dbReference type="EMBL" id="KQ982649">
    <property type="protein sequence ID" value="KYQ53131.1"/>
    <property type="molecule type" value="Genomic_DNA"/>
</dbReference>
<sequence length="109" mass="12947">MLLILGECEKNYRRAAQLFLDRYNIKNSHMTFLQFRKSFACTWYNNMHCWSYENSHWMCDCFMLTSPPSVFTVFYRVLRRPASKQPRGSSREVEFLSLELQAASKVEAS</sequence>
<dbReference type="Proteomes" id="UP000075809">
    <property type="component" value="Unassembled WGS sequence"/>
</dbReference>
<evidence type="ECO:0000313" key="2">
    <source>
        <dbReference type="Proteomes" id="UP000075809"/>
    </source>
</evidence>
<protein>
    <recommendedName>
        <fullName evidence="3">DUF4817 domain-containing protein</fullName>
    </recommendedName>
</protein>
<evidence type="ECO:0008006" key="3">
    <source>
        <dbReference type="Google" id="ProtNLM"/>
    </source>
</evidence>
<proteinExistence type="predicted"/>
<organism evidence="1 2">
    <name type="scientific">Mycetomoellerius zeteki</name>
    <dbReference type="NCBI Taxonomy" id="64791"/>
    <lineage>
        <taxon>Eukaryota</taxon>
        <taxon>Metazoa</taxon>
        <taxon>Ecdysozoa</taxon>
        <taxon>Arthropoda</taxon>
        <taxon>Hexapoda</taxon>
        <taxon>Insecta</taxon>
        <taxon>Pterygota</taxon>
        <taxon>Neoptera</taxon>
        <taxon>Endopterygota</taxon>
        <taxon>Hymenoptera</taxon>
        <taxon>Apocrita</taxon>
        <taxon>Aculeata</taxon>
        <taxon>Formicoidea</taxon>
        <taxon>Formicidae</taxon>
        <taxon>Myrmicinae</taxon>
        <taxon>Mycetomoellerius</taxon>
    </lineage>
</organism>
<name>A0A151WZK4_9HYME</name>